<dbReference type="PANTHER" id="PTHR11895">
    <property type="entry name" value="TRANSAMIDASE"/>
    <property type="match status" value="1"/>
</dbReference>
<evidence type="ECO:0000259" key="1">
    <source>
        <dbReference type="Pfam" id="PF01425"/>
    </source>
</evidence>
<dbReference type="AlphaFoldDB" id="A0A9W6WPV1"/>
<dbReference type="InterPro" id="IPR023631">
    <property type="entry name" value="Amidase_dom"/>
</dbReference>
<dbReference type="SUPFAM" id="SSF75304">
    <property type="entry name" value="Amidase signature (AS) enzymes"/>
    <property type="match status" value="1"/>
</dbReference>
<protein>
    <submittedName>
        <fullName evidence="2">Unnamed protein product</fullName>
    </submittedName>
</protein>
<comment type="caution">
    <text evidence="2">The sequence shown here is derived from an EMBL/GenBank/DDBJ whole genome shotgun (WGS) entry which is preliminary data.</text>
</comment>
<organism evidence="2 3">
    <name type="scientific">Phytophthora lilii</name>
    <dbReference type="NCBI Taxonomy" id="2077276"/>
    <lineage>
        <taxon>Eukaryota</taxon>
        <taxon>Sar</taxon>
        <taxon>Stramenopiles</taxon>
        <taxon>Oomycota</taxon>
        <taxon>Peronosporomycetes</taxon>
        <taxon>Peronosporales</taxon>
        <taxon>Peronosporaceae</taxon>
        <taxon>Phytophthora</taxon>
    </lineage>
</organism>
<evidence type="ECO:0000313" key="3">
    <source>
        <dbReference type="Proteomes" id="UP001165083"/>
    </source>
</evidence>
<feature type="domain" description="Amidase" evidence="1">
    <location>
        <begin position="2"/>
        <end position="103"/>
    </location>
</feature>
<reference evidence="2" key="1">
    <citation type="submission" date="2023-04" db="EMBL/GenBank/DDBJ databases">
        <title>Phytophthora lilii NBRC 32176.</title>
        <authorList>
            <person name="Ichikawa N."/>
            <person name="Sato H."/>
            <person name="Tonouchi N."/>
        </authorList>
    </citation>
    <scope>NUCLEOTIDE SEQUENCE</scope>
    <source>
        <strain evidence="2">NBRC 32176</strain>
    </source>
</reference>
<dbReference type="Proteomes" id="UP001165083">
    <property type="component" value="Unassembled WGS sequence"/>
</dbReference>
<dbReference type="InterPro" id="IPR000120">
    <property type="entry name" value="Amidase"/>
</dbReference>
<proteinExistence type="predicted"/>
<dbReference type="OrthoDB" id="421993at2759"/>
<gene>
    <name evidence="2" type="ORF">Plil01_000337900</name>
</gene>
<dbReference type="EMBL" id="BSXW01000132">
    <property type="protein sequence ID" value="GMF12823.1"/>
    <property type="molecule type" value="Genomic_DNA"/>
</dbReference>
<sequence>MEGSPTTAASKILEGFVAPYESTATQRLLDHGAVPLGKLNMDEFAMGSGTLYSKFGATINPWSKGLGENAVVAGGSSGGSAAAVASGCCFAALGSDTGGSVRQVREQRRLHSTSDDKLKWTVCSCSLLRTAALSG</sequence>
<name>A0A9W6WPV1_9STRA</name>
<dbReference type="Pfam" id="PF01425">
    <property type="entry name" value="Amidase"/>
    <property type="match status" value="1"/>
</dbReference>
<dbReference type="Gene3D" id="3.90.1300.10">
    <property type="entry name" value="Amidase signature (AS) domain"/>
    <property type="match status" value="1"/>
</dbReference>
<evidence type="ECO:0000313" key="2">
    <source>
        <dbReference type="EMBL" id="GMF12823.1"/>
    </source>
</evidence>
<dbReference type="PANTHER" id="PTHR11895:SF7">
    <property type="entry name" value="GLUTAMYL-TRNA(GLN) AMIDOTRANSFERASE SUBUNIT A, MITOCHONDRIAL"/>
    <property type="match status" value="1"/>
</dbReference>
<keyword evidence="3" id="KW-1185">Reference proteome</keyword>
<dbReference type="GO" id="GO:0050567">
    <property type="term" value="F:glutaminyl-tRNA synthase (glutamine-hydrolyzing) activity"/>
    <property type="evidence" value="ECO:0007669"/>
    <property type="project" value="TreeGrafter"/>
</dbReference>
<dbReference type="InterPro" id="IPR036928">
    <property type="entry name" value="AS_sf"/>
</dbReference>
<accession>A0A9W6WPV1</accession>